<dbReference type="Gene3D" id="3.50.50.60">
    <property type="entry name" value="FAD/NAD(P)-binding domain"/>
    <property type="match status" value="2"/>
</dbReference>
<gene>
    <name evidence="7" type="ORF">GCM10007112_12510</name>
</gene>
<dbReference type="EMBL" id="BMNM01000004">
    <property type="protein sequence ID" value="GGI77210.1"/>
    <property type="molecule type" value="Genomic_DNA"/>
</dbReference>
<accession>A0A830EEE0</accession>
<evidence type="ECO:0000259" key="6">
    <source>
        <dbReference type="Pfam" id="PF07992"/>
    </source>
</evidence>
<comment type="caution">
    <text evidence="7">The sequence shown here is derived from an EMBL/GenBank/DDBJ whole genome shotgun (WGS) entry which is preliminary data.</text>
</comment>
<reference evidence="7" key="2">
    <citation type="submission" date="2020-09" db="EMBL/GenBank/DDBJ databases">
        <authorList>
            <person name="Sun Q."/>
            <person name="Ohkuma M."/>
        </authorList>
    </citation>
    <scope>NUCLEOTIDE SEQUENCE</scope>
    <source>
        <strain evidence="7">JCM 11219</strain>
    </source>
</reference>
<feature type="domain" description="FAD/NAD(P)-binding" evidence="6">
    <location>
        <begin position="33"/>
        <end position="323"/>
    </location>
</feature>
<dbReference type="Proteomes" id="UP000657075">
    <property type="component" value="Unassembled WGS sequence"/>
</dbReference>
<keyword evidence="5" id="KW-0676">Redox-active center</keyword>
<dbReference type="InterPro" id="IPR036188">
    <property type="entry name" value="FAD/NAD-bd_sf"/>
</dbReference>
<evidence type="ECO:0000313" key="7">
    <source>
        <dbReference type="EMBL" id="GGI77210.1"/>
    </source>
</evidence>
<reference evidence="7" key="1">
    <citation type="journal article" date="2014" name="Int. J. Syst. Evol. Microbiol.">
        <title>Complete genome sequence of Corynebacterium casei LMG S-19264T (=DSM 44701T), isolated from a smear-ripened cheese.</title>
        <authorList>
            <consortium name="US DOE Joint Genome Institute (JGI-PGF)"/>
            <person name="Walter F."/>
            <person name="Albersmeier A."/>
            <person name="Kalinowski J."/>
            <person name="Ruckert C."/>
        </authorList>
    </citation>
    <scope>NUCLEOTIDE SEQUENCE</scope>
    <source>
        <strain evidence="7">JCM 11219</strain>
    </source>
</reference>
<evidence type="ECO:0000256" key="1">
    <source>
        <dbReference type="ARBA" id="ARBA00022630"/>
    </source>
</evidence>
<keyword evidence="2" id="KW-0274">FAD</keyword>
<dbReference type="PRINTS" id="PR00368">
    <property type="entry name" value="FADPNR"/>
</dbReference>
<name>A0A830EEE0_9CREN</name>
<dbReference type="InterPro" id="IPR005982">
    <property type="entry name" value="Thioredox_Rdtase"/>
</dbReference>
<organism evidence="7 8">
    <name type="scientific">Vulcanisaeta souniana JCM 11219</name>
    <dbReference type="NCBI Taxonomy" id="1293586"/>
    <lineage>
        <taxon>Archaea</taxon>
        <taxon>Thermoproteota</taxon>
        <taxon>Thermoprotei</taxon>
        <taxon>Thermoproteales</taxon>
        <taxon>Thermoproteaceae</taxon>
        <taxon>Vulcanisaeta</taxon>
    </lineage>
</organism>
<dbReference type="AlphaFoldDB" id="A0A830EEE0"/>
<keyword evidence="4" id="KW-1015">Disulfide bond</keyword>
<dbReference type="InterPro" id="IPR023753">
    <property type="entry name" value="FAD/NAD-binding_dom"/>
</dbReference>
<dbReference type="InterPro" id="IPR008255">
    <property type="entry name" value="Pyr_nucl-diS_OxRdtase_2_AS"/>
</dbReference>
<evidence type="ECO:0000256" key="2">
    <source>
        <dbReference type="ARBA" id="ARBA00022827"/>
    </source>
</evidence>
<dbReference type="PANTHER" id="PTHR48105">
    <property type="entry name" value="THIOREDOXIN REDUCTASE 1-RELATED-RELATED"/>
    <property type="match status" value="1"/>
</dbReference>
<evidence type="ECO:0000256" key="4">
    <source>
        <dbReference type="ARBA" id="ARBA00023157"/>
    </source>
</evidence>
<protein>
    <submittedName>
        <fullName evidence="7">Thioredoxin-disulfide reductase</fullName>
    </submittedName>
</protein>
<evidence type="ECO:0000256" key="5">
    <source>
        <dbReference type="ARBA" id="ARBA00023284"/>
    </source>
</evidence>
<dbReference type="GO" id="GO:0019430">
    <property type="term" value="P:removal of superoxide radicals"/>
    <property type="evidence" value="ECO:0007669"/>
    <property type="project" value="InterPro"/>
</dbReference>
<dbReference type="GO" id="GO:0005737">
    <property type="term" value="C:cytoplasm"/>
    <property type="evidence" value="ECO:0007669"/>
    <property type="project" value="InterPro"/>
</dbReference>
<keyword evidence="3" id="KW-0560">Oxidoreductase</keyword>
<dbReference type="InterPro" id="IPR050097">
    <property type="entry name" value="Ferredoxin-NADP_redctase_2"/>
</dbReference>
<evidence type="ECO:0000256" key="3">
    <source>
        <dbReference type="ARBA" id="ARBA00023002"/>
    </source>
</evidence>
<evidence type="ECO:0000313" key="8">
    <source>
        <dbReference type="Proteomes" id="UP000657075"/>
    </source>
</evidence>
<dbReference type="PRINTS" id="PR00469">
    <property type="entry name" value="PNDRDTASEII"/>
</dbReference>
<sequence>MNTELYGTMSSSIKISVTKMDFGVSGELTSKVYDTVIIGGGPAGMSAAIYAARYGMSTIIITEEIGGQVGKSGWVENYLGYTRIMGPDLVTKFEEHVKYYNVPIIIDSVENVERDGELFKVYTLNGDEYTARTIIIAVGEKKRKLNVPGEDTFNGRGVSYCAPCDAPLFKGKVVAVVGGGDSAASAALLLTEYASKVYVIHRRNQLRAQKYYQDLLLKNPKIEIIWNAIVKELQGDKLLRKAILQRVDTKETIELPLDGLFVEIGAEPPIELFRRIGLELSQDGYIKVNHIMETNMVGIYAAGDCIDLTPRDFRQIIVAAGQGALAAYSAYNYIIKKFGFNRA</sequence>
<dbReference type="PROSITE" id="PS00573">
    <property type="entry name" value="PYRIDINE_REDOX_2"/>
    <property type="match status" value="1"/>
</dbReference>
<proteinExistence type="predicted"/>
<dbReference type="Pfam" id="PF07992">
    <property type="entry name" value="Pyr_redox_2"/>
    <property type="match status" value="1"/>
</dbReference>
<keyword evidence="1" id="KW-0285">Flavoprotein</keyword>
<dbReference type="NCBIfam" id="TIGR01292">
    <property type="entry name" value="TRX_reduct"/>
    <property type="match status" value="1"/>
</dbReference>
<dbReference type="GO" id="GO:0004791">
    <property type="term" value="F:thioredoxin-disulfide reductase (NADPH) activity"/>
    <property type="evidence" value="ECO:0007669"/>
    <property type="project" value="InterPro"/>
</dbReference>
<dbReference type="SUPFAM" id="SSF51905">
    <property type="entry name" value="FAD/NAD(P)-binding domain"/>
    <property type="match status" value="1"/>
</dbReference>